<keyword evidence="3" id="KW-1185">Reference proteome</keyword>
<evidence type="ECO:0000313" key="2">
    <source>
        <dbReference type="EMBL" id="WPU94437.1"/>
    </source>
</evidence>
<evidence type="ECO:0008006" key="4">
    <source>
        <dbReference type="Google" id="ProtNLM"/>
    </source>
</evidence>
<sequence>MLDYLYFVFELLAFISCLRFYKKLDQNFRIFLPFLSFVIIYEYVNLFNWLNWHNTNAWCNNFEGIIEMIVFGQFMASLDKRKAYRKKVYIAIAAGIVLTLIDMFFIQGFWTLGTIAIVVQNTILATLVCIYYYNLINNSDEYLDLLSYPPFYATIGLLFYALTNFFYYAFFSYMMYVNNYHFYLVAKVICDVGCIFLYSLLAVSFLCFSRTKKLS</sequence>
<dbReference type="Proteomes" id="UP001324380">
    <property type="component" value="Chromosome"/>
</dbReference>
<dbReference type="EMBL" id="CP139558">
    <property type="protein sequence ID" value="WPU94437.1"/>
    <property type="molecule type" value="Genomic_DNA"/>
</dbReference>
<keyword evidence="1" id="KW-1133">Transmembrane helix</keyword>
<proteinExistence type="predicted"/>
<reference evidence="2 3" key="1">
    <citation type="submission" date="2023-11" db="EMBL/GenBank/DDBJ databases">
        <title>Analysis of the Genomes of Mucilaginibacter gossypii cycad 4 and M. sabulilitoris SNA2: microbes with the potential for plant growth promotion.</title>
        <authorList>
            <person name="Hirsch A.M."/>
            <person name="Humm E."/>
            <person name="Rubbi M."/>
            <person name="Del Vecchio G."/>
            <person name="Ha S.M."/>
            <person name="Pellegrini M."/>
            <person name="Gunsalus R.P."/>
        </authorList>
    </citation>
    <scope>NUCLEOTIDE SEQUENCE [LARGE SCALE GENOMIC DNA]</scope>
    <source>
        <strain evidence="2 3">SNA2</strain>
    </source>
</reference>
<feature type="transmembrane region" description="Helical" evidence="1">
    <location>
        <begin position="88"/>
        <end position="106"/>
    </location>
</feature>
<evidence type="ECO:0000256" key="1">
    <source>
        <dbReference type="SAM" id="Phobius"/>
    </source>
</evidence>
<evidence type="ECO:0000313" key="3">
    <source>
        <dbReference type="Proteomes" id="UP001324380"/>
    </source>
</evidence>
<accession>A0ABZ0TND1</accession>
<feature type="transmembrane region" description="Helical" evidence="1">
    <location>
        <begin position="145"/>
        <end position="170"/>
    </location>
</feature>
<feature type="transmembrane region" description="Helical" evidence="1">
    <location>
        <begin position="182"/>
        <end position="208"/>
    </location>
</feature>
<gene>
    <name evidence="2" type="ORF">SNE25_02735</name>
</gene>
<dbReference type="RefSeq" id="WP_321563558.1">
    <property type="nucleotide sequence ID" value="NZ_CP139558.1"/>
</dbReference>
<protein>
    <recommendedName>
        <fullName evidence="4">Lycopene cyclase domain-containing protein</fullName>
    </recommendedName>
</protein>
<feature type="transmembrane region" description="Helical" evidence="1">
    <location>
        <begin position="112"/>
        <end position="133"/>
    </location>
</feature>
<organism evidence="2 3">
    <name type="scientific">Mucilaginibacter sabulilitoris</name>
    <dbReference type="NCBI Taxonomy" id="1173583"/>
    <lineage>
        <taxon>Bacteria</taxon>
        <taxon>Pseudomonadati</taxon>
        <taxon>Bacteroidota</taxon>
        <taxon>Sphingobacteriia</taxon>
        <taxon>Sphingobacteriales</taxon>
        <taxon>Sphingobacteriaceae</taxon>
        <taxon>Mucilaginibacter</taxon>
    </lineage>
</organism>
<feature type="transmembrane region" description="Helical" evidence="1">
    <location>
        <begin position="28"/>
        <end position="49"/>
    </location>
</feature>
<keyword evidence="1" id="KW-0472">Membrane</keyword>
<name>A0ABZ0TND1_9SPHI</name>
<keyword evidence="1" id="KW-0812">Transmembrane</keyword>